<evidence type="ECO:0000313" key="1">
    <source>
        <dbReference type="EMBL" id="MDD1148828.1"/>
    </source>
</evidence>
<protein>
    <submittedName>
        <fullName evidence="1">Uncharacterized protein</fullName>
    </submittedName>
</protein>
<gene>
    <name evidence="1" type="ORF">M5G25_11045</name>
</gene>
<accession>A0ABT5Q3W4</accession>
<dbReference type="EMBL" id="JAMDGR010000004">
    <property type="protein sequence ID" value="MDD1148828.1"/>
    <property type="molecule type" value="Genomic_DNA"/>
</dbReference>
<proteinExistence type="predicted"/>
<name>A0ABT5Q3W4_9PSED</name>
<organism evidence="1 2">
    <name type="scientific">Pseudomonas idahonensis</name>
    <dbReference type="NCBI Taxonomy" id="2942628"/>
    <lineage>
        <taxon>Bacteria</taxon>
        <taxon>Pseudomonadati</taxon>
        <taxon>Pseudomonadota</taxon>
        <taxon>Gammaproteobacteria</taxon>
        <taxon>Pseudomonadales</taxon>
        <taxon>Pseudomonadaceae</taxon>
        <taxon>Pseudomonas</taxon>
    </lineage>
</organism>
<reference evidence="1 2" key="1">
    <citation type="submission" date="2022-05" db="EMBL/GenBank/DDBJ databases">
        <title>Novel Pseudomonas spp. Isolated from a Rainbow Trout Aquaculture Facility.</title>
        <authorList>
            <person name="Testerman T."/>
            <person name="Graf J."/>
        </authorList>
    </citation>
    <scope>NUCLEOTIDE SEQUENCE [LARGE SCALE GENOMIC DNA]</scope>
    <source>
        <strain evidence="1 2">ID357</strain>
    </source>
</reference>
<comment type="caution">
    <text evidence="1">The sequence shown here is derived from an EMBL/GenBank/DDBJ whole genome shotgun (WGS) entry which is preliminary data.</text>
</comment>
<dbReference type="RefSeq" id="WP_273922915.1">
    <property type="nucleotide sequence ID" value="NZ_JAMDGR010000004.1"/>
</dbReference>
<sequence>MQPKILFFNGEPFVTNPYRPSSYIRQDVFHKQFSVTCVGEVEYREDDPIYGTWWSSCTLHIGQCGLVEQAIALAETALADDLFDLSEDALALCFAPQLFYVKDPAHHLVLCGESTGHRVRWIRPVDSNGQATSVMQEVEKLYRQASFESGWDNYESAKQLRKTASLLAGRLVHSNWREHSRAAIEALAN</sequence>
<dbReference type="Proteomes" id="UP001217610">
    <property type="component" value="Unassembled WGS sequence"/>
</dbReference>
<evidence type="ECO:0000313" key="2">
    <source>
        <dbReference type="Proteomes" id="UP001217610"/>
    </source>
</evidence>
<keyword evidence="2" id="KW-1185">Reference proteome</keyword>